<sequence length="99" mass="11179">MLISDEEQTVLEEEQDEINDSPVEEAKLTVPITDDRTLPVLTFRTWVVGFTSCILVAFLSRLFTYRQNQVPITTVAIQILILLIGKLLEATLPTGSFRI</sequence>
<evidence type="ECO:0000313" key="2">
    <source>
        <dbReference type="Proteomes" id="UP001234297"/>
    </source>
</evidence>
<protein>
    <submittedName>
        <fullName evidence="1">Uncharacterized protein</fullName>
    </submittedName>
</protein>
<accession>A0ACC2LUK7</accession>
<dbReference type="EMBL" id="CM056811">
    <property type="protein sequence ID" value="KAJ8637087.1"/>
    <property type="molecule type" value="Genomic_DNA"/>
</dbReference>
<proteinExistence type="predicted"/>
<organism evidence="1 2">
    <name type="scientific">Persea americana</name>
    <name type="common">Avocado</name>
    <dbReference type="NCBI Taxonomy" id="3435"/>
    <lineage>
        <taxon>Eukaryota</taxon>
        <taxon>Viridiplantae</taxon>
        <taxon>Streptophyta</taxon>
        <taxon>Embryophyta</taxon>
        <taxon>Tracheophyta</taxon>
        <taxon>Spermatophyta</taxon>
        <taxon>Magnoliopsida</taxon>
        <taxon>Magnoliidae</taxon>
        <taxon>Laurales</taxon>
        <taxon>Lauraceae</taxon>
        <taxon>Persea</taxon>
    </lineage>
</organism>
<reference evidence="1 2" key="1">
    <citation type="journal article" date="2022" name="Hortic Res">
        <title>A haplotype resolved chromosomal level avocado genome allows analysis of novel avocado genes.</title>
        <authorList>
            <person name="Nath O."/>
            <person name="Fletcher S.J."/>
            <person name="Hayward A."/>
            <person name="Shaw L.M."/>
            <person name="Masouleh A.K."/>
            <person name="Furtado A."/>
            <person name="Henry R.J."/>
            <person name="Mitter N."/>
        </authorList>
    </citation>
    <scope>NUCLEOTIDE SEQUENCE [LARGE SCALE GENOMIC DNA]</scope>
    <source>
        <strain evidence="2">cv. Hass</strain>
    </source>
</reference>
<evidence type="ECO:0000313" key="1">
    <source>
        <dbReference type="EMBL" id="KAJ8637087.1"/>
    </source>
</evidence>
<keyword evidence="2" id="KW-1185">Reference proteome</keyword>
<gene>
    <name evidence="1" type="ORF">MRB53_011354</name>
</gene>
<name>A0ACC2LUK7_PERAE</name>
<comment type="caution">
    <text evidence="1">The sequence shown here is derived from an EMBL/GenBank/DDBJ whole genome shotgun (WGS) entry which is preliminary data.</text>
</comment>
<dbReference type="Proteomes" id="UP001234297">
    <property type="component" value="Chromosome 3"/>
</dbReference>